<keyword evidence="4" id="KW-0808">Transferase</keyword>
<evidence type="ECO:0000313" key="4">
    <source>
        <dbReference type="EMBL" id="KXA11981.1"/>
    </source>
</evidence>
<name>A0A133N6P7_CLOPF</name>
<dbReference type="Pfam" id="PF02397">
    <property type="entry name" value="Bac_transf"/>
    <property type="match status" value="1"/>
</dbReference>
<evidence type="ECO:0000256" key="1">
    <source>
        <dbReference type="ARBA" id="ARBA00006464"/>
    </source>
</evidence>
<dbReference type="EMBL" id="LRPU01000071">
    <property type="protein sequence ID" value="KXA11981.1"/>
    <property type="molecule type" value="Genomic_DNA"/>
</dbReference>
<sequence>MLNIAKRTFDLFFSLIGIIITIPILILVSIMIKLTSKGPIIFKQERVGKNKKIFYIYKFRTMTDCDVKASDRQVTVINDQRITRIGRILRKYKIDELPQLYNVLKGDMSFVGPRPEVKKYVKFYEEEYDEILKIKPGITDLASIEYIDENTIISKYSDPEKIYIEEVLPKKLMLNKRYIEEMSIKNDILLILKTIKKIIN</sequence>
<accession>A0A133N6P7</accession>
<comment type="similarity">
    <text evidence="1">Belongs to the bacterial sugar transferase family.</text>
</comment>
<comment type="caution">
    <text evidence="4">The sequence shown here is derived from an EMBL/GenBank/DDBJ whole genome shotgun (WGS) entry which is preliminary data.</text>
</comment>
<keyword evidence="2" id="KW-1133">Transmembrane helix</keyword>
<evidence type="ECO:0000259" key="3">
    <source>
        <dbReference type="Pfam" id="PF02397"/>
    </source>
</evidence>
<reference evidence="4 5" key="1">
    <citation type="submission" date="2016-01" db="EMBL/GenBank/DDBJ databases">
        <authorList>
            <person name="Oliw E.H."/>
        </authorList>
    </citation>
    <scope>NUCLEOTIDE SEQUENCE [LARGE SCALE GENOMIC DNA]</scope>
    <source>
        <strain evidence="4 5">MJR7757A</strain>
    </source>
</reference>
<organism evidence="4 5">
    <name type="scientific">Clostridium perfringens</name>
    <dbReference type="NCBI Taxonomy" id="1502"/>
    <lineage>
        <taxon>Bacteria</taxon>
        <taxon>Bacillati</taxon>
        <taxon>Bacillota</taxon>
        <taxon>Clostridia</taxon>
        <taxon>Eubacteriales</taxon>
        <taxon>Clostridiaceae</taxon>
        <taxon>Clostridium</taxon>
    </lineage>
</organism>
<dbReference type="AlphaFoldDB" id="A0A133N6P7"/>
<feature type="transmembrane region" description="Helical" evidence="2">
    <location>
        <begin position="12"/>
        <end position="34"/>
    </location>
</feature>
<feature type="domain" description="Bacterial sugar transferase" evidence="3">
    <location>
        <begin position="6"/>
        <end position="199"/>
    </location>
</feature>
<dbReference type="PATRIC" id="fig|1502.174.peg.1499"/>
<gene>
    <name evidence="4" type="ORF">HMPREF3222_01488</name>
</gene>
<dbReference type="Proteomes" id="UP000070646">
    <property type="component" value="Unassembled WGS sequence"/>
</dbReference>
<evidence type="ECO:0000313" key="5">
    <source>
        <dbReference type="Proteomes" id="UP000070646"/>
    </source>
</evidence>
<keyword evidence="2" id="KW-0812">Transmembrane</keyword>
<dbReference type="GO" id="GO:0016780">
    <property type="term" value="F:phosphotransferase activity, for other substituted phosphate groups"/>
    <property type="evidence" value="ECO:0007669"/>
    <property type="project" value="TreeGrafter"/>
</dbReference>
<keyword evidence="2" id="KW-0472">Membrane</keyword>
<evidence type="ECO:0000256" key="2">
    <source>
        <dbReference type="SAM" id="Phobius"/>
    </source>
</evidence>
<dbReference type="PANTHER" id="PTHR30576">
    <property type="entry name" value="COLANIC BIOSYNTHESIS UDP-GLUCOSE LIPID CARRIER TRANSFERASE"/>
    <property type="match status" value="1"/>
</dbReference>
<dbReference type="RefSeq" id="WP_060795574.1">
    <property type="nucleotide sequence ID" value="NZ_CATNWN010000002.1"/>
</dbReference>
<proteinExistence type="inferred from homology"/>
<dbReference type="InterPro" id="IPR003362">
    <property type="entry name" value="Bact_transf"/>
</dbReference>
<dbReference type="PANTHER" id="PTHR30576:SF20">
    <property type="entry name" value="QUINOVOSAMINEPHOSPHOTRANSFERAE-RELATED"/>
    <property type="match status" value="1"/>
</dbReference>
<protein>
    <submittedName>
        <fullName evidence="4">Bacterial sugar transferase</fullName>
    </submittedName>
</protein>